<evidence type="ECO:0000256" key="12">
    <source>
        <dbReference type="SAM" id="Phobius"/>
    </source>
</evidence>
<keyword evidence="8" id="KW-0249">Electron transport</keyword>
<evidence type="ECO:0000256" key="4">
    <source>
        <dbReference type="ARBA" id="ARBA00022475"/>
    </source>
</evidence>
<sequence length="551" mass="61097">MTNLSMKHQIKRGLLFAILLLSQVYAWAAPPALSVTASQQNQSCLSCHSDTDIHSIVTSKAHDKLQLSAEDYQESVHGGLPCIACHQSAPNSQGFDATPHQLAPQQNTRCEGCHAVMLHDTITAENASVHQQKIEQGQFTCTACHDAHTMSSGVISHPSKTQIAKSNQTCINCHSRAGVYSQLAKGKSATKQDLAHKMLPYSEQHLASLRCIDCHVAANDETLHKILPASQAVTCEQCHSNSALLIQRQKTDIALFPSTPGSLLGKGLFDDSQLQKKLANLPVTGEKTEQVQTVKGTLFSNTYMIGSNGSNHWDKLYLYALVTFIGLLICHGLGRVIGRKLLKRSHENASEDKIYLYTLLVRCWHWLNALCCITLLVSGIALHFVTQRFATWVNIHNIAGLTLCAIWVLFIIAALSGNGHHYLVRWRGISARLYRQTRYYLIGIFRGEPHPEHPSQQSKFNILQQLGYIGIMFALVPLLIVSGLLMLFPEYSPTKIFGWPGKQIIAYLHYALALIMLMFVIVHLYLCTTGDSLGALIKGMIDGFHRSKKMK</sequence>
<dbReference type="SUPFAM" id="SSF81342">
    <property type="entry name" value="Transmembrane di-heme cytochromes"/>
    <property type="match status" value="1"/>
</dbReference>
<dbReference type="Pfam" id="PF01292">
    <property type="entry name" value="Ni_hydr_CYTB"/>
    <property type="match status" value="1"/>
</dbReference>
<dbReference type="OrthoDB" id="1117555at2"/>
<dbReference type="PRINTS" id="PR00161">
    <property type="entry name" value="NIHGNASECYTB"/>
</dbReference>
<dbReference type="PANTHER" id="PTHR30485:SF1">
    <property type="entry name" value="CYTOCHROME YDHU-RELATED"/>
    <property type="match status" value="1"/>
</dbReference>
<feature type="signal peptide" evidence="13">
    <location>
        <begin position="1"/>
        <end position="28"/>
    </location>
</feature>
<keyword evidence="7" id="KW-0479">Metal-binding</keyword>
<feature type="transmembrane region" description="Helical" evidence="12">
    <location>
        <begin position="507"/>
        <end position="526"/>
    </location>
</feature>
<dbReference type="Gene3D" id="1.10.1130.10">
    <property type="entry name" value="Flavocytochrome C3, Chain A"/>
    <property type="match status" value="1"/>
</dbReference>
<comment type="similarity">
    <text evidence="2">Belongs to the HupC/HyaC/HydC family.</text>
</comment>
<feature type="transmembrane region" description="Helical" evidence="12">
    <location>
        <begin position="359"/>
        <end position="386"/>
    </location>
</feature>
<evidence type="ECO:0000256" key="1">
    <source>
        <dbReference type="ARBA" id="ARBA00004651"/>
    </source>
</evidence>
<dbReference type="InterPro" id="IPR000516">
    <property type="entry name" value="Ni-dep_Hydgase_cyt-B"/>
</dbReference>
<dbReference type="InterPro" id="IPR011577">
    <property type="entry name" value="Cyt_b561_bac/Ni-Hgenase"/>
</dbReference>
<evidence type="ECO:0000256" key="9">
    <source>
        <dbReference type="ARBA" id="ARBA00022989"/>
    </source>
</evidence>
<evidence type="ECO:0000256" key="3">
    <source>
        <dbReference type="ARBA" id="ARBA00022448"/>
    </source>
</evidence>
<evidence type="ECO:0000256" key="6">
    <source>
        <dbReference type="ARBA" id="ARBA00022692"/>
    </source>
</evidence>
<evidence type="ECO:0000313" key="16">
    <source>
        <dbReference type="Proteomes" id="UP000218796"/>
    </source>
</evidence>
<accession>A0A2A2MDI1</accession>
<feature type="transmembrane region" description="Helical" evidence="12">
    <location>
        <begin position="466"/>
        <end position="487"/>
    </location>
</feature>
<dbReference type="GO" id="GO:0005506">
    <property type="term" value="F:iron ion binding"/>
    <property type="evidence" value="ECO:0007669"/>
    <property type="project" value="InterPro"/>
</dbReference>
<gene>
    <name evidence="15" type="ORF">CJD50_05185</name>
</gene>
<evidence type="ECO:0000259" key="14">
    <source>
        <dbReference type="Pfam" id="PF01292"/>
    </source>
</evidence>
<dbReference type="GO" id="GO:0005886">
    <property type="term" value="C:plasma membrane"/>
    <property type="evidence" value="ECO:0007669"/>
    <property type="project" value="UniProtKB-SubCell"/>
</dbReference>
<dbReference type="AlphaFoldDB" id="A0A2A2MDI1"/>
<feature type="domain" description="Cytochrome b561 bacterial/Ni-hydrogenase" evidence="14">
    <location>
        <begin position="357"/>
        <end position="543"/>
    </location>
</feature>
<evidence type="ECO:0000256" key="11">
    <source>
        <dbReference type="ARBA" id="ARBA00023136"/>
    </source>
</evidence>
<keyword evidence="3" id="KW-0813">Transport</keyword>
<keyword evidence="16" id="KW-1185">Reference proteome</keyword>
<evidence type="ECO:0000313" key="15">
    <source>
        <dbReference type="EMBL" id="PAV97063.1"/>
    </source>
</evidence>
<dbReference type="GO" id="GO:0009061">
    <property type="term" value="P:anaerobic respiration"/>
    <property type="evidence" value="ECO:0007669"/>
    <property type="project" value="UniProtKB-ARBA"/>
</dbReference>
<protein>
    <submittedName>
        <fullName evidence="15">Thiosulfate reductase cytochrome B subunit</fullName>
    </submittedName>
</protein>
<keyword evidence="9 12" id="KW-1133">Transmembrane helix</keyword>
<evidence type="ECO:0000256" key="8">
    <source>
        <dbReference type="ARBA" id="ARBA00022982"/>
    </source>
</evidence>
<keyword evidence="4" id="KW-1003">Cell membrane</keyword>
<dbReference type="RefSeq" id="WP_082019152.1">
    <property type="nucleotide sequence ID" value="NZ_CAUFSP010000026.1"/>
</dbReference>
<comment type="subcellular location">
    <subcellularLocation>
        <location evidence="1">Cell membrane</location>
        <topology evidence="1">Multi-pass membrane protein</topology>
    </subcellularLocation>
</comment>
<dbReference type="GO" id="GO:0009055">
    <property type="term" value="F:electron transfer activity"/>
    <property type="evidence" value="ECO:0007669"/>
    <property type="project" value="InterPro"/>
</dbReference>
<keyword evidence="10" id="KW-0408">Iron</keyword>
<dbReference type="SUPFAM" id="SSF48695">
    <property type="entry name" value="Multiheme cytochromes"/>
    <property type="match status" value="1"/>
</dbReference>
<reference evidence="15 16" key="1">
    <citation type="submission" date="2017-08" db="EMBL/GenBank/DDBJ databases">
        <title>Draft Genome Sequence of Hafnia alvei CITHA-6 Isolated from Raw Bovine Milk.</title>
        <authorList>
            <person name="Culligan E.P."/>
            <person name="Mcsweeney A."/>
            <person name="O'Doherty C."/>
            <person name="Gleeson E."/>
            <person name="O'Riordan D."/>
            <person name="Sleator R.D."/>
        </authorList>
    </citation>
    <scope>NUCLEOTIDE SEQUENCE [LARGE SCALE GENOMIC DNA]</scope>
    <source>
        <strain evidence="15 16">CITHA-6</strain>
    </source>
</reference>
<evidence type="ECO:0000256" key="2">
    <source>
        <dbReference type="ARBA" id="ARBA00008622"/>
    </source>
</evidence>
<dbReference type="InterPro" id="IPR016174">
    <property type="entry name" value="Di-haem_cyt_TM"/>
</dbReference>
<dbReference type="EMBL" id="NQMS01000002">
    <property type="protein sequence ID" value="PAV97063.1"/>
    <property type="molecule type" value="Genomic_DNA"/>
</dbReference>
<proteinExistence type="inferred from homology"/>
<dbReference type="PANTHER" id="PTHR30485">
    <property type="entry name" value="NI/FE-HYDROGENASE 1 B-TYPE CYTOCHROME SUBUNIT"/>
    <property type="match status" value="1"/>
</dbReference>
<evidence type="ECO:0000256" key="5">
    <source>
        <dbReference type="ARBA" id="ARBA00022617"/>
    </source>
</evidence>
<dbReference type="Proteomes" id="UP000218796">
    <property type="component" value="Unassembled WGS sequence"/>
</dbReference>
<feature type="transmembrane region" description="Helical" evidence="12">
    <location>
        <begin position="398"/>
        <end position="417"/>
    </location>
</feature>
<evidence type="ECO:0000256" key="10">
    <source>
        <dbReference type="ARBA" id="ARBA00023004"/>
    </source>
</evidence>
<dbReference type="NCBIfam" id="NF011582">
    <property type="entry name" value="PRK15006.1"/>
    <property type="match status" value="1"/>
</dbReference>
<dbReference type="GO" id="GO:0020037">
    <property type="term" value="F:heme binding"/>
    <property type="evidence" value="ECO:0007669"/>
    <property type="project" value="TreeGrafter"/>
</dbReference>
<keyword evidence="13" id="KW-0732">Signal</keyword>
<evidence type="ECO:0000256" key="7">
    <source>
        <dbReference type="ARBA" id="ARBA00022723"/>
    </source>
</evidence>
<organism evidence="15 16">
    <name type="scientific">Hafnia paralvei</name>
    <dbReference type="NCBI Taxonomy" id="546367"/>
    <lineage>
        <taxon>Bacteria</taxon>
        <taxon>Pseudomonadati</taxon>
        <taxon>Pseudomonadota</taxon>
        <taxon>Gammaproteobacteria</taxon>
        <taxon>Enterobacterales</taxon>
        <taxon>Hafniaceae</taxon>
        <taxon>Hafnia</taxon>
    </lineage>
</organism>
<feature type="chain" id="PRO_5012358547" evidence="13">
    <location>
        <begin position="29"/>
        <end position="551"/>
    </location>
</feature>
<keyword evidence="5" id="KW-0349">Heme</keyword>
<dbReference type="GO" id="GO:0022904">
    <property type="term" value="P:respiratory electron transport chain"/>
    <property type="evidence" value="ECO:0007669"/>
    <property type="project" value="InterPro"/>
</dbReference>
<keyword evidence="11 12" id="KW-0472">Membrane</keyword>
<feature type="transmembrane region" description="Helical" evidence="12">
    <location>
        <begin position="316"/>
        <end position="338"/>
    </location>
</feature>
<evidence type="ECO:0000256" key="13">
    <source>
        <dbReference type="SAM" id="SignalP"/>
    </source>
</evidence>
<keyword evidence="6 12" id="KW-0812">Transmembrane</keyword>
<name>A0A2A2MDI1_9GAMM</name>
<dbReference type="InterPro" id="IPR036280">
    <property type="entry name" value="Multihaem_cyt_sf"/>
</dbReference>
<dbReference type="InterPro" id="IPR051542">
    <property type="entry name" value="Hydrogenase_cytochrome"/>
</dbReference>
<comment type="caution">
    <text evidence="15">The sequence shown here is derived from an EMBL/GenBank/DDBJ whole genome shotgun (WGS) entry which is preliminary data.</text>
</comment>
<dbReference type="Gene3D" id="1.20.950.20">
    <property type="entry name" value="Transmembrane di-heme cytochromes, Chain C"/>
    <property type="match status" value="1"/>
</dbReference>